<dbReference type="Proteomes" id="UP000000271">
    <property type="component" value="Chromosome"/>
</dbReference>
<evidence type="ECO:0000313" key="8">
    <source>
        <dbReference type="Proteomes" id="UP000000271"/>
    </source>
</evidence>
<evidence type="ECO:0000256" key="2">
    <source>
        <dbReference type="ARBA" id="ARBA00020110"/>
    </source>
</evidence>
<dbReference type="Gene3D" id="1.20.1330.10">
    <property type="entry name" value="f41 fragment of flagellin, N-terminal domain"/>
    <property type="match status" value="1"/>
</dbReference>
<evidence type="ECO:0000313" key="7">
    <source>
        <dbReference type="EMBL" id="ADH98533.1"/>
    </source>
</evidence>
<sequence length="270" mass="29467">MVSVNSGVMMNHNQTQRSLALTMMQLSSGDRIFRAGQDAAGLSISEGMRSQIRGDSMAIRNMADSQSLNRVAEGALSQTQSSLHRMRELAVQANNGMLTESDRGALQQEFNQLREHIDFVGENTEFNTQRLLDGSFTNRQTTTNANGESVSFDIDAALSENLGSLEEGITLRDLDLTANPGQALSVIDDALGQISSSRGNIGAFDNRLSYAGNVAQNQLLNMQRSESGIRDADMALNIMDMNRMTTMLQASMSAQSMQMGMMGMHLDLLR</sequence>
<dbReference type="InterPro" id="IPR001029">
    <property type="entry name" value="Flagellin_N"/>
</dbReference>
<comment type="subcellular location">
    <subcellularLocation>
        <location evidence="4">Secreted</location>
    </subcellularLocation>
    <subcellularLocation>
        <location evidence="4">Bacterial flagellum</location>
    </subcellularLocation>
</comment>
<dbReference type="eggNOG" id="COG1344">
    <property type="taxonomic scope" value="Bacteria"/>
</dbReference>
<proteinExistence type="inferred from homology"/>
<dbReference type="PANTHER" id="PTHR42792">
    <property type="entry name" value="FLAGELLIN"/>
    <property type="match status" value="1"/>
</dbReference>
<evidence type="ECO:0000256" key="4">
    <source>
        <dbReference type="RuleBase" id="RU362073"/>
    </source>
</evidence>
<dbReference type="GO" id="GO:0009288">
    <property type="term" value="C:bacterial-type flagellum"/>
    <property type="evidence" value="ECO:0007669"/>
    <property type="project" value="UniProtKB-SubCell"/>
</dbReference>
<dbReference type="PANTHER" id="PTHR42792:SF2">
    <property type="entry name" value="FLAGELLIN"/>
    <property type="match status" value="1"/>
</dbReference>
<dbReference type="KEGG" id="bse:Bsel_1012"/>
<dbReference type="RefSeq" id="WP_013171958.1">
    <property type="nucleotide sequence ID" value="NC_014219.1"/>
</dbReference>
<dbReference type="Pfam" id="PF00700">
    <property type="entry name" value="Flagellin_C"/>
    <property type="match status" value="1"/>
</dbReference>
<keyword evidence="8" id="KW-1185">Reference proteome</keyword>
<dbReference type="GO" id="GO:0005576">
    <property type="term" value="C:extracellular region"/>
    <property type="evidence" value="ECO:0007669"/>
    <property type="project" value="UniProtKB-SubCell"/>
</dbReference>
<keyword evidence="7" id="KW-0966">Cell projection</keyword>
<dbReference type="SUPFAM" id="SSF64518">
    <property type="entry name" value="Phase 1 flagellin"/>
    <property type="match status" value="1"/>
</dbReference>
<reference evidence="7" key="1">
    <citation type="submission" date="2009-10" db="EMBL/GenBank/DDBJ databases">
        <title>Complete sequence of Bacillus selenitireducens MLS10.</title>
        <authorList>
            <consortium name="US DOE Joint Genome Institute"/>
            <person name="Lucas S."/>
            <person name="Copeland A."/>
            <person name="Lapidus A."/>
            <person name="Glavina del Rio T."/>
            <person name="Dalin E."/>
            <person name="Tice H."/>
            <person name="Bruce D."/>
            <person name="Goodwin L."/>
            <person name="Pitluck S."/>
            <person name="Sims D."/>
            <person name="Brettin T."/>
            <person name="Detter J.C."/>
            <person name="Han C."/>
            <person name="Larimer F."/>
            <person name="Land M."/>
            <person name="Hauser L."/>
            <person name="Kyrpides N."/>
            <person name="Ovchinnikova G."/>
            <person name="Stolz J."/>
        </authorList>
    </citation>
    <scope>NUCLEOTIDE SEQUENCE [LARGE SCALE GENOMIC DNA]</scope>
    <source>
        <strain evidence="7">MLS10</strain>
    </source>
</reference>
<dbReference type="InterPro" id="IPR001492">
    <property type="entry name" value="Flagellin"/>
</dbReference>
<dbReference type="OrthoDB" id="9781172at2"/>
<feature type="domain" description="Flagellin N-terminal" evidence="5">
    <location>
        <begin position="9"/>
        <end position="137"/>
    </location>
</feature>
<dbReference type="EMBL" id="CP001791">
    <property type="protein sequence ID" value="ADH98533.1"/>
    <property type="molecule type" value="Genomic_DNA"/>
</dbReference>
<feature type="domain" description="Flagellin C-terminal" evidence="6">
    <location>
        <begin position="185"/>
        <end position="256"/>
    </location>
</feature>
<dbReference type="STRING" id="439292.Bsel_1012"/>
<keyword evidence="7" id="KW-0282">Flagellum</keyword>
<dbReference type="HOGENOM" id="CLU_011142_2_0_9"/>
<evidence type="ECO:0000256" key="3">
    <source>
        <dbReference type="ARBA" id="ARBA00023143"/>
    </source>
</evidence>
<comment type="similarity">
    <text evidence="1 4">Belongs to the bacterial flagellin family.</text>
</comment>
<keyword evidence="7" id="KW-0969">Cilium</keyword>
<gene>
    <name evidence="7" type="ordered locus">Bsel_1012</name>
</gene>
<dbReference type="GO" id="GO:0005198">
    <property type="term" value="F:structural molecule activity"/>
    <property type="evidence" value="ECO:0007669"/>
    <property type="project" value="UniProtKB-UniRule"/>
</dbReference>
<dbReference type="AlphaFoldDB" id="D6Y0E2"/>
<dbReference type="Pfam" id="PF00669">
    <property type="entry name" value="Flagellin_N"/>
    <property type="match status" value="1"/>
</dbReference>
<dbReference type="PRINTS" id="PR00207">
    <property type="entry name" value="FLAGELLIN"/>
</dbReference>
<name>D6Y0E2_BACIE</name>
<keyword evidence="4" id="KW-0964">Secreted</keyword>
<dbReference type="InterPro" id="IPR046358">
    <property type="entry name" value="Flagellin_C"/>
</dbReference>
<evidence type="ECO:0000259" key="6">
    <source>
        <dbReference type="Pfam" id="PF00700"/>
    </source>
</evidence>
<organism evidence="7 8">
    <name type="scientific">Bacillus selenitireducens (strain ATCC 700615 / DSM 15326 / MLS10)</name>
    <dbReference type="NCBI Taxonomy" id="439292"/>
    <lineage>
        <taxon>Bacteria</taxon>
        <taxon>Bacillati</taxon>
        <taxon>Bacillota</taxon>
        <taxon>Bacilli</taxon>
        <taxon>Bacillales</taxon>
        <taxon>Bacillaceae</taxon>
        <taxon>Salisediminibacterium</taxon>
    </lineage>
</organism>
<keyword evidence="3 4" id="KW-0975">Bacterial flagellum</keyword>
<evidence type="ECO:0000256" key="1">
    <source>
        <dbReference type="ARBA" id="ARBA00005709"/>
    </source>
</evidence>
<accession>D6Y0E2</accession>
<protein>
    <recommendedName>
        <fullName evidence="2 4">Flagellin</fullName>
    </recommendedName>
</protein>
<comment type="function">
    <text evidence="4">Flagellin is the subunit protein which polymerizes to form the filaments of bacterial flagella.</text>
</comment>
<evidence type="ECO:0000259" key="5">
    <source>
        <dbReference type="Pfam" id="PF00669"/>
    </source>
</evidence>